<dbReference type="EMBL" id="AJWJ01000342">
    <property type="protein sequence ID" value="KAF2071748.1"/>
    <property type="molecule type" value="Genomic_DNA"/>
</dbReference>
<evidence type="ECO:0000256" key="1">
    <source>
        <dbReference type="ARBA" id="ARBA00004141"/>
    </source>
</evidence>
<evidence type="ECO:0000256" key="5">
    <source>
        <dbReference type="ARBA" id="ARBA00023136"/>
    </source>
</evidence>
<feature type="transmembrane region" description="Helical" evidence="8">
    <location>
        <begin position="164"/>
        <end position="192"/>
    </location>
</feature>
<feature type="compositionally biased region" description="Low complexity" evidence="7">
    <location>
        <begin position="1"/>
        <end position="14"/>
    </location>
</feature>
<dbReference type="OrthoDB" id="2015098at2759"/>
<name>A0A8J4PPV8_9MYCE</name>
<evidence type="ECO:0000256" key="2">
    <source>
        <dbReference type="ARBA" id="ARBA00009700"/>
    </source>
</evidence>
<evidence type="ECO:0000256" key="7">
    <source>
        <dbReference type="SAM" id="MobiDB-lite"/>
    </source>
</evidence>
<evidence type="ECO:0000256" key="4">
    <source>
        <dbReference type="ARBA" id="ARBA00022989"/>
    </source>
</evidence>
<dbReference type="GO" id="GO:0016020">
    <property type="term" value="C:membrane"/>
    <property type="evidence" value="ECO:0007669"/>
    <property type="project" value="UniProtKB-SubCell"/>
</dbReference>
<evidence type="ECO:0000256" key="3">
    <source>
        <dbReference type="ARBA" id="ARBA00022692"/>
    </source>
</evidence>
<dbReference type="Proteomes" id="UP000695562">
    <property type="component" value="Unassembled WGS sequence"/>
</dbReference>
<evidence type="ECO:0000256" key="6">
    <source>
        <dbReference type="SAM" id="Coils"/>
    </source>
</evidence>
<feature type="coiled-coil region" evidence="6">
    <location>
        <begin position="23"/>
        <end position="92"/>
    </location>
</feature>
<feature type="transmembrane region" description="Helical" evidence="8">
    <location>
        <begin position="330"/>
        <end position="355"/>
    </location>
</feature>
<gene>
    <name evidence="9" type="ORF">CYY_006933</name>
</gene>
<keyword evidence="4 8" id="KW-1133">Transmembrane helix</keyword>
<protein>
    <recommendedName>
        <fullName evidence="11">Transmembrane protein</fullName>
    </recommendedName>
</protein>
<comment type="subcellular location">
    <subcellularLocation>
        <location evidence="1">Membrane</location>
        <topology evidence="1">Multi-pass membrane protein</topology>
    </subcellularLocation>
</comment>
<evidence type="ECO:0000313" key="9">
    <source>
        <dbReference type="EMBL" id="KAF2071748.1"/>
    </source>
</evidence>
<keyword evidence="6" id="KW-0175">Coiled coil</keyword>
<reference evidence="9" key="1">
    <citation type="submission" date="2020-01" db="EMBL/GenBank/DDBJ databases">
        <title>Development of genomics and gene disruption for Polysphondylium violaceum indicates a role for the polyketide synthase stlB in stalk morphogenesis.</title>
        <authorList>
            <person name="Narita B."/>
            <person name="Kawabe Y."/>
            <person name="Kin K."/>
            <person name="Saito T."/>
            <person name="Gibbs R."/>
            <person name="Kuspa A."/>
            <person name="Muzny D."/>
            <person name="Queller D."/>
            <person name="Richards S."/>
            <person name="Strassman J."/>
            <person name="Sucgang R."/>
            <person name="Worley K."/>
            <person name="Schaap P."/>
        </authorList>
    </citation>
    <scope>NUCLEOTIDE SEQUENCE</scope>
    <source>
        <strain evidence="9">QSvi11</strain>
    </source>
</reference>
<comment type="similarity">
    <text evidence="2">Belongs to the TMEM120 family.</text>
</comment>
<dbReference type="InterPro" id="IPR012926">
    <property type="entry name" value="TMEM120A/B"/>
</dbReference>
<dbReference type="PANTHER" id="PTHR21433">
    <property type="entry name" value="TRANSMEMBRANE PROTEIN INDUCED BY TUMOR NECROSIS FACTOR ALPHA"/>
    <property type="match status" value="1"/>
</dbReference>
<evidence type="ECO:0008006" key="11">
    <source>
        <dbReference type="Google" id="ProtNLM"/>
    </source>
</evidence>
<organism evidence="9 10">
    <name type="scientific">Polysphondylium violaceum</name>
    <dbReference type="NCBI Taxonomy" id="133409"/>
    <lineage>
        <taxon>Eukaryota</taxon>
        <taxon>Amoebozoa</taxon>
        <taxon>Evosea</taxon>
        <taxon>Eumycetozoa</taxon>
        <taxon>Dictyostelia</taxon>
        <taxon>Dictyosteliales</taxon>
        <taxon>Dictyosteliaceae</taxon>
        <taxon>Polysphondylium</taxon>
    </lineage>
</organism>
<keyword evidence="5 8" id="KW-0472">Membrane</keyword>
<proteinExistence type="inferred from homology"/>
<keyword evidence="3 8" id="KW-0812">Transmembrane</keyword>
<dbReference type="AlphaFoldDB" id="A0A8J4PPV8"/>
<sequence length="367" mass="42491">MIMSDKQQQQQSSKGNTTNNVVVGAESKELQEIKKEISDLSRNHSTVQEKGVQFKEQIHEGFRHLDEIVNTLAKHEKEASQLTSRIKSLSDKEKHMDSTKELSKQLGEIKASIKRAKTSFTPETGSVFVRLFLGQVNVKHYREFEKFRLKQEYEKFKKKTNPQFILFVVLLLLYPHSSFITTSWQIWLLYYYVTLALRENILLVNGSAIKPWWIIHHYLSIAGSLTNLLWPFSPAFSHFLPQVTYFSGAQGLVQILTNRYQQGRLYKLVAMGKANIIDVTGESEGWNDDPGWTPSALFLLPFLLFVQFFQLYNSFSFFAYAYTNEFKVEWQVLACGLIFLLLGVGNLTTTMTTYYQKWTSNKKVKDN</sequence>
<comment type="caution">
    <text evidence="9">The sequence shown here is derived from an EMBL/GenBank/DDBJ whole genome shotgun (WGS) entry which is preliminary data.</text>
</comment>
<feature type="region of interest" description="Disordered" evidence="7">
    <location>
        <begin position="1"/>
        <end position="23"/>
    </location>
</feature>
<dbReference type="Pfam" id="PF07851">
    <property type="entry name" value="TMEM120A-B"/>
    <property type="match status" value="1"/>
</dbReference>
<evidence type="ECO:0000256" key="8">
    <source>
        <dbReference type="SAM" id="Phobius"/>
    </source>
</evidence>
<accession>A0A8J4PPV8</accession>
<keyword evidence="10" id="KW-1185">Reference proteome</keyword>
<dbReference type="PANTHER" id="PTHR21433:SF0">
    <property type="entry name" value="TRANSMEMBRANE PROTEIN 120 HOMOLOG"/>
    <property type="match status" value="1"/>
</dbReference>
<feature type="transmembrane region" description="Helical" evidence="8">
    <location>
        <begin position="296"/>
        <end position="318"/>
    </location>
</feature>
<evidence type="ECO:0000313" key="10">
    <source>
        <dbReference type="Proteomes" id="UP000695562"/>
    </source>
</evidence>